<reference evidence="1 2" key="1">
    <citation type="submission" date="2016-09" db="EMBL/GenBank/DDBJ databases">
        <title>Genomic evidence for plant-parasitic nematodes as the earliest Wolbachia hosts.</title>
        <authorList>
            <person name="Brown A.M."/>
            <person name="Wasala S.K."/>
            <person name="Howe D.K."/>
            <person name="Peetz A.B."/>
            <person name="Zasada I.A."/>
            <person name="Denver D.R."/>
        </authorList>
    </citation>
    <scope>NUCLEOTIDE SEQUENCE [LARGE SCALE GENOMIC DNA]</scope>
    <source>
        <strain evidence="2">wPpe</strain>
    </source>
</reference>
<sequence length="71" mass="8399">MEHEVVLVDVTETPIQWPKKTALFLLWKKEKTHVKKPSCKGSEVLHDFRLFKESNVRFQNRSSRYRISGIA</sequence>
<protein>
    <submittedName>
        <fullName evidence="1">Uncharacterized protein</fullName>
    </submittedName>
</protein>
<dbReference type="EMBL" id="MJMG01000001">
    <property type="protein sequence ID" value="OEY87095.1"/>
    <property type="molecule type" value="Genomic_DNA"/>
</dbReference>
<proteinExistence type="predicted"/>
<organism evidence="1 2">
    <name type="scientific">Wolbachia pipientis</name>
    <dbReference type="NCBI Taxonomy" id="955"/>
    <lineage>
        <taxon>Bacteria</taxon>
        <taxon>Pseudomonadati</taxon>
        <taxon>Pseudomonadota</taxon>
        <taxon>Alphaproteobacteria</taxon>
        <taxon>Rickettsiales</taxon>
        <taxon>Anaplasmataceae</taxon>
        <taxon>Wolbachieae</taxon>
        <taxon>Wolbachia</taxon>
    </lineage>
</organism>
<evidence type="ECO:0000313" key="1">
    <source>
        <dbReference type="EMBL" id="OEY87095.1"/>
    </source>
</evidence>
<keyword evidence="2" id="KW-1185">Reference proteome</keyword>
<dbReference type="Proteomes" id="UP000175679">
    <property type="component" value="Unassembled WGS sequence"/>
</dbReference>
<evidence type="ECO:0000313" key="2">
    <source>
        <dbReference type="Proteomes" id="UP000175679"/>
    </source>
</evidence>
<dbReference type="AlphaFoldDB" id="A0A1E7QKU1"/>
<name>A0A1E7QKU1_WOLPI</name>
<gene>
    <name evidence="1" type="ORF">BIY23_01245</name>
</gene>
<accession>A0A1E7QKU1</accession>
<comment type="caution">
    <text evidence="1">The sequence shown here is derived from an EMBL/GenBank/DDBJ whole genome shotgun (WGS) entry which is preliminary data.</text>
</comment>